<evidence type="ECO:0000313" key="6">
    <source>
        <dbReference type="EMBL" id="AEM85159.1"/>
    </source>
</evidence>
<dbReference type="InterPro" id="IPR036388">
    <property type="entry name" value="WH-like_DNA-bd_sf"/>
</dbReference>
<dbReference type="InterPro" id="IPR011991">
    <property type="entry name" value="ArsR-like_HTH"/>
</dbReference>
<dbReference type="SMART" id="SM00344">
    <property type="entry name" value="HTH_ASNC"/>
    <property type="match status" value="1"/>
</dbReference>
<dbReference type="Pfam" id="PF13412">
    <property type="entry name" value="HTH_24"/>
    <property type="match status" value="1"/>
</dbReference>
<dbReference type="eggNOG" id="COG1522">
    <property type="taxonomic scope" value="Bacteria"/>
</dbReference>
<name>G2PG04_STRV4</name>
<organism evidence="6 7">
    <name type="scientific">Streptomyces violaceusniger (strain Tu 4113)</name>
    <dbReference type="NCBI Taxonomy" id="653045"/>
    <lineage>
        <taxon>Bacteria</taxon>
        <taxon>Bacillati</taxon>
        <taxon>Actinomycetota</taxon>
        <taxon>Actinomycetes</taxon>
        <taxon>Kitasatosporales</taxon>
        <taxon>Streptomycetaceae</taxon>
        <taxon>Streptomyces</taxon>
        <taxon>Streptomyces violaceusniger group</taxon>
    </lineage>
</organism>
<feature type="region of interest" description="Disordered" evidence="4">
    <location>
        <begin position="1"/>
        <end position="38"/>
    </location>
</feature>
<dbReference type="PANTHER" id="PTHR30154:SF34">
    <property type="entry name" value="TRANSCRIPTIONAL REGULATOR AZLB"/>
    <property type="match status" value="1"/>
</dbReference>
<dbReference type="HOGENOM" id="CLU_091233_0_3_11"/>
<keyword evidence="1" id="KW-0805">Transcription regulation</keyword>
<dbReference type="Gene3D" id="3.30.70.920">
    <property type="match status" value="1"/>
</dbReference>
<dbReference type="GO" id="GO:0043200">
    <property type="term" value="P:response to amino acid"/>
    <property type="evidence" value="ECO:0007669"/>
    <property type="project" value="TreeGrafter"/>
</dbReference>
<keyword evidence="3" id="KW-0804">Transcription</keyword>
<dbReference type="InterPro" id="IPR000485">
    <property type="entry name" value="AsnC-type_HTH_dom"/>
</dbReference>
<proteinExistence type="predicted"/>
<dbReference type="Pfam" id="PF01037">
    <property type="entry name" value="AsnC_trans_reg"/>
    <property type="match status" value="1"/>
</dbReference>
<gene>
    <name evidence="6" type="ORF">Strvi_5646</name>
</gene>
<dbReference type="InterPro" id="IPR011008">
    <property type="entry name" value="Dimeric_a/b-barrel"/>
</dbReference>
<dbReference type="InterPro" id="IPR019887">
    <property type="entry name" value="Tscrpt_reg_AsnC/Lrp_C"/>
</dbReference>
<dbReference type="Gene3D" id="1.10.10.10">
    <property type="entry name" value="Winged helix-like DNA-binding domain superfamily/Winged helix DNA-binding domain"/>
    <property type="match status" value="1"/>
</dbReference>
<dbReference type="Proteomes" id="UP000008703">
    <property type="component" value="Chromosome"/>
</dbReference>
<dbReference type="PROSITE" id="PS00519">
    <property type="entry name" value="HTH_ASNC_1"/>
    <property type="match status" value="1"/>
</dbReference>
<accession>G2PG04</accession>
<dbReference type="PANTHER" id="PTHR30154">
    <property type="entry name" value="LEUCINE-RESPONSIVE REGULATORY PROTEIN"/>
    <property type="match status" value="1"/>
</dbReference>
<sequence length="199" mass="22076">MRDARKPVRRCAGKTDRPPYVSVATNGPGRAIPSRSSSADAAYERRTWLSAVWTPKSLPGVRADGRLTITELAARVGLSVSPCHRRLRDLEREGAIRGYRAVVDPTAVGLDFEAVVFATLRWEDADTVTTFEEAVAAIPHVIQAQRLFGEPDYLLRVATTDLSAYQQLYDQRLAKLPGVQRLNSTLVMKNVVHDRPLPQ</sequence>
<reference evidence="6" key="1">
    <citation type="submission" date="2011-08" db="EMBL/GenBank/DDBJ databases">
        <title>Complete sequence of chromosome of Streptomyces violaceusniger Tu 4113.</title>
        <authorList>
            <consortium name="US DOE Joint Genome Institute"/>
            <person name="Lucas S."/>
            <person name="Han J."/>
            <person name="Lapidus A."/>
            <person name="Cheng J.-F."/>
            <person name="Goodwin L."/>
            <person name="Pitluck S."/>
            <person name="Peters L."/>
            <person name="Ivanova N."/>
            <person name="Daligault H."/>
            <person name="Detter J.C."/>
            <person name="Han C."/>
            <person name="Tapia R."/>
            <person name="Land M."/>
            <person name="Hauser L."/>
            <person name="Kyrpides N."/>
            <person name="Ivanova N."/>
            <person name="Pagani I."/>
            <person name="Hagen A."/>
            <person name="Katz L."/>
            <person name="Fiedler H.-P."/>
            <person name="Keasling J."/>
            <person name="Fortman J."/>
            <person name="Woyke T."/>
        </authorList>
    </citation>
    <scope>NUCLEOTIDE SEQUENCE [LARGE SCALE GENOMIC DNA]</scope>
    <source>
        <strain evidence="6">Tu 4113</strain>
    </source>
</reference>
<protein>
    <submittedName>
        <fullName evidence="6">Transcriptional regulator, AsnC family</fullName>
    </submittedName>
</protein>
<dbReference type="KEGG" id="svl:Strvi_5646"/>
<evidence type="ECO:0000256" key="3">
    <source>
        <dbReference type="ARBA" id="ARBA00023163"/>
    </source>
</evidence>
<dbReference type="SUPFAM" id="SSF54909">
    <property type="entry name" value="Dimeric alpha+beta barrel"/>
    <property type="match status" value="1"/>
</dbReference>
<dbReference type="SUPFAM" id="SSF46785">
    <property type="entry name" value="Winged helix' DNA-binding domain"/>
    <property type="match status" value="1"/>
</dbReference>
<dbReference type="GO" id="GO:0043565">
    <property type="term" value="F:sequence-specific DNA binding"/>
    <property type="evidence" value="ECO:0007669"/>
    <property type="project" value="InterPro"/>
</dbReference>
<dbReference type="EMBL" id="CP002994">
    <property type="protein sequence ID" value="AEM85159.1"/>
    <property type="molecule type" value="Genomic_DNA"/>
</dbReference>
<evidence type="ECO:0000313" key="7">
    <source>
        <dbReference type="Proteomes" id="UP000008703"/>
    </source>
</evidence>
<dbReference type="InterPro" id="IPR019888">
    <property type="entry name" value="Tscrpt_reg_AsnC-like"/>
</dbReference>
<evidence type="ECO:0000256" key="4">
    <source>
        <dbReference type="SAM" id="MobiDB-lite"/>
    </source>
</evidence>
<dbReference type="InterPro" id="IPR036390">
    <property type="entry name" value="WH_DNA-bd_sf"/>
</dbReference>
<dbReference type="PROSITE" id="PS50956">
    <property type="entry name" value="HTH_ASNC_2"/>
    <property type="match status" value="1"/>
</dbReference>
<dbReference type="GO" id="GO:0005829">
    <property type="term" value="C:cytosol"/>
    <property type="evidence" value="ECO:0007669"/>
    <property type="project" value="TreeGrafter"/>
</dbReference>
<evidence type="ECO:0000256" key="1">
    <source>
        <dbReference type="ARBA" id="ARBA00023015"/>
    </source>
</evidence>
<dbReference type="CDD" id="cd00090">
    <property type="entry name" value="HTH_ARSR"/>
    <property type="match status" value="1"/>
</dbReference>
<dbReference type="InterPro" id="IPR019885">
    <property type="entry name" value="Tscrpt_reg_HTH_AsnC-type_CS"/>
</dbReference>
<dbReference type="AlphaFoldDB" id="G2PG04"/>
<evidence type="ECO:0000256" key="2">
    <source>
        <dbReference type="ARBA" id="ARBA00023125"/>
    </source>
</evidence>
<keyword evidence="7" id="KW-1185">Reference proteome</keyword>
<feature type="domain" description="HTH asnC-type" evidence="5">
    <location>
        <begin position="62"/>
        <end position="111"/>
    </location>
</feature>
<evidence type="ECO:0000259" key="5">
    <source>
        <dbReference type="PROSITE" id="PS50956"/>
    </source>
</evidence>
<keyword evidence="2" id="KW-0238">DNA-binding</keyword>
<dbReference type="PRINTS" id="PR00033">
    <property type="entry name" value="HTHASNC"/>
</dbReference>